<feature type="transmembrane region" description="Helical" evidence="6">
    <location>
        <begin position="396"/>
        <end position="421"/>
    </location>
</feature>
<keyword evidence="3 6" id="KW-1133">Transmembrane helix</keyword>
<feature type="region of interest" description="Disordered" evidence="5">
    <location>
        <begin position="200"/>
        <end position="221"/>
    </location>
</feature>
<feature type="transmembrane region" description="Helical" evidence="6">
    <location>
        <begin position="283"/>
        <end position="309"/>
    </location>
</feature>
<dbReference type="GO" id="GO:0005886">
    <property type="term" value="C:plasma membrane"/>
    <property type="evidence" value="ECO:0007669"/>
    <property type="project" value="TreeGrafter"/>
</dbReference>
<comment type="caution">
    <text evidence="8">The sequence shown here is derived from an EMBL/GenBank/DDBJ whole genome shotgun (WGS) entry which is preliminary data.</text>
</comment>
<keyword evidence="2 6" id="KW-0812">Transmembrane</keyword>
<evidence type="ECO:0000313" key="8">
    <source>
        <dbReference type="EMBL" id="KAF2090075.1"/>
    </source>
</evidence>
<feature type="transmembrane region" description="Helical" evidence="6">
    <location>
        <begin position="20"/>
        <end position="43"/>
    </location>
</feature>
<evidence type="ECO:0000256" key="4">
    <source>
        <dbReference type="ARBA" id="ARBA00023136"/>
    </source>
</evidence>
<gene>
    <name evidence="8" type="ORF">K490DRAFT_36566</name>
</gene>
<accession>A0A9P4HZQ0</accession>
<evidence type="ECO:0000259" key="7">
    <source>
        <dbReference type="PROSITE" id="PS50850"/>
    </source>
</evidence>
<dbReference type="PANTHER" id="PTHR23502:SF181">
    <property type="entry name" value="MAJOR FACILITATOR SUPERFAMILY (MFS) PROFILE DOMAIN-CONTAINING PROTEIN"/>
    <property type="match status" value="1"/>
</dbReference>
<dbReference type="Pfam" id="PF07690">
    <property type="entry name" value="MFS_1"/>
    <property type="match status" value="1"/>
</dbReference>
<feature type="transmembrane region" description="Helical" evidence="6">
    <location>
        <begin position="433"/>
        <end position="452"/>
    </location>
</feature>
<name>A0A9P4HZQ0_9PEZI</name>
<evidence type="ECO:0000256" key="3">
    <source>
        <dbReference type="ARBA" id="ARBA00022989"/>
    </source>
</evidence>
<evidence type="ECO:0000256" key="6">
    <source>
        <dbReference type="SAM" id="Phobius"/>
    </source>
</evidence>
<dbReference type="AlphaFoldDB" id="A0A9P4HZQ0"/>
<dbReference type="InterPro" id="IPR036259">
    <property type="entry name" value="MFS_trans_sf"/>
</dbReference>
<organism evidence="8 9">
    <name type="scientific">Saccharata proteae CBS 121410</name>
    <dbReference type="NCBI Taxonomy" id="1314787"/>
    <lineage>
        <taxon>Eukaryota</taxon>
        <taxon>Fungi</taxon>
        <taxon>Dikarya</taxon>
        <taxon>Ascomycota</taxon>
        <taxon>Pezizomycotina</taxon>
        <taxon>Dothideomycetes</taxon>
        <taxon>Dothideomycetes incertae sedis</taxon>
        <taxon>Botryosphaeriales</taxon>
        <taxon>Saccharataceae</taxon>
        <taxon>Saccharata</taxon>
    </lineage>
</organism>
<feature type="transmembrane region" description="Helical" evidence="6">
    <location>
        <begin position="58"/>
        <end position="76"/>
    </location>
</feature>
<feature type="transmembrane region" description="Helical" evidence="6">
    <location>
        <begin position="143"/>
        <end position="165"/>
    </location>
</feature>
<feature type="transmembrane region" description="Helical" evidence="6">
    <location>
        <begin position="171"/>
        <end position="192"/>
    </location>
</feature>
<dbReference type="OrthoDB" id="268400at2759"/>
<evidence type="ECO:0000256" key="1">
    <source>
        <dbReference type="ARBA" id="ARBA00004141"/>
    </source>
</evidence>
<dbReference type="PANTHER" id="PTHR23502">
    <property type="entry name" value="MAJOR FACILITATOR SUPERFAMILY"/>
    <property type="match status" value="1"/>
</dbReference>
<keyword evidence="9" id="KW-1185">Reference proteome</keyword>
<protein>
    <submittedName>
        <fullName evidence="8">MFS general substrate transporter</fullName>
    </submittedName>
</protein>
<evidence type="ECO:0000256" key="2">
    <source>
        <dbReference type="ARBA" id="ARBA00022692"/>
    </source>
</evidence>
<dbReference type="GO" id="GO:0022857">
    <property type="term" value="F:transmembrane transporter activity"/>
    <property type="evidence" value="ECO:0007669"/>
    <property type="project" value="InterPro"/>
</dbReference>
<dbReference type="SUPFAM" id="SSF103473">
    <property type="entry name" value="MFS general substrate transporter"/>
    <property type="match status" value="1"/>
</dbReference>
<dbReference type="Proteomes" id="UP000799776">
    <property type="component" value="Unassembled WGS sequence"/>
</dbReference>
<sequence>MRLHTLRELDQTEGTHICFFAVCAFTFLTNYAIGGLAPAFFILSKEFGKSMTETSDLLLWPVLVLGLFNFFWVPLANYFGKRPVFVCATLVLCVAYIWGAFAHSFESLLWSNILAAAAGSSTEALGAATVNDLYFLHERGSKMGLYMSSISGGNTIGPLVCGFVVETIGWRWHKGIAAIAVGINFLLVVFFVPETSYDRESVQSSSSPPIASSGAGKSGINDEEAVPEKNIDAAGHEVAGSPRSSTVQLPVPKKTFMQELSLLSGGSDSSIPLWKLFIRPFPLIVYPAIIFAFLGYAVSLAWTVAINILNSFILQAPPYSFSPAINGLINIPGLLGNLVGAWCGGWLVDRFADWRSKKHGGIFRPESRLPLLIIPAVIVPAGCILFGYGVERSLSWVSLFFGYGMISVGLTAVPVPTMVYVSDCYLPVAADALVLVNGLKNIVAFGFLYGIVPWVDRVGYIDCFGTQAGVYVAIVVLGAVPLILFGEKIRHTTAKWRVILF</sequence>
<comment type="subcellular location">
    <subcellularLocation>
        <location evidence="1">Membrane</location>
        <topology evidence="1">Multi-pass membrane protein</topology>
    </subcellularLocation>
</comment>
<feature type="compositionally biased region" description="Low complexity" evidence="5">
    <location>
        <begin position="204"/>
        <end position="219"/>
    </location>
</feature>
<dbReference type="PROSITE" id="PS50850">
    <property type="entry name" value="MFS"/>
    <property type="match status" value="1"/>
</dbReference>
<dbReference type="Gene3D" id="1.20.1250.20">
    <property type="entry name" value="MFS general substrate transporter like domains"/>
    <property type="match status" value="1"/>
</dbReference>
<feature type="transmembrane region" description="Helical" evidence="6">
    <location>
        <begin position="83"/>
        <end position="101"/>
    </location>
</feature>
<dbReference type="InterPro" id="IPR020846">
    <property type="entry name" value="MFS_dom"/>
</dbReference>
<dbReference type="InterPro" id="IPR011701">
    <property type="entry name" value="MFS"/>
</dbReference>
<keyword evidence="4 6" id="KW-0472">Membrane</keyword>
<feature type="transmembrane region" description="Helical" evidence="6">
    <location>
        <begin position="369"/>
        <end position="390"/>
    </location>
</feature>
<feature type="transmembrane region" description="Helical" evidence="6">
    <location>
        <begin position="329"/>
        <end position="348"/>
    </location>
</feature>
<feature type="domain" description="Major facilitator superfamily (MFS) profile" evidence="7">
    <location>
        <begin position="18"/>
        <end position="490"/>
    </location>
</feature>
<evidence type="ECO:0000256" key="5">
    <source>
        <dbReference type="SAM" id="MobiDB-lite"/>
    </source>
</evidence>
<proteinExistence type="predicted"/>
<feature type="transmembrane region" description="Helical" evidence="6">
    <location>
        <begin position="113"/>
        <end position="136"/>
    </location>
</feature>
<dbReference type="EMBL" id="ML978713">
    <property type="protein sequence ID" value="KAF2090075.1"/>
    <property type="molecule type" value="Genomic_DNA"/>
</dbReference>
<feature type="transmembrane region" description="Helical" evidence="6">
    <location>
        <begin position="464"/>
        <end position="485"/>
    </location>
</feature>
<evidence type="ECO:0000313" key="9">
    <source>
        <dbReference type="Proteomes" id="UP000799776"/>
    </source>
</evidence>
<reference evidence="8" key="1">
    <citation type="journal article" date="2020" name="Stud. Mycol.">
        <title>101 Dothideomycetes genomes: a test case for predicting lifestyles and emergence of pathogens.</title>
        <authorList>
            <person name="Haridas S."/>
            <person name="Albert R."/>
            <person name="Binder M."/>
            <person name="Bloem J."/>
            <person name="Labutti K."/>
            <person name="Salamov A."/>
            <person name="Andreopoulos B."/>
            <person name="Baker S."/>
            <person name="Barry K."/>
            <person name="Bills G."/>
            <person name="Bluhm B."/>
            <person name="Cannon C."/>
            <person name="Castanera R."/>
            <person name="Culley D."/>
            <person name="Daum C."/>
            <person name="Ezra D."/>
            <person name="Gonzalez J."/>
            <person name="Henrissat B."/>
            <person name="Kuo A."/>
            <person name="Liang C."/>
            <person name="Lipzen A."/>
            <person name="Lutzoni F."/>
            <person name="Magnuson J."/>
            <person name="Mondo S."/>
            <person name="Nolan M."/>
            <person name="Ohm R."/>
            <person name="Pangilinan J."/>
            <person name="Park H.-J."/>
            <person name="Ramirez L."/>
            <person name="Alfaro M."/>
            <person name="Sun H."/>
            <person name="Tritt A."/>
            <person name="Yoshinaga Y."/>
            <person name="Zwiers L.-H."/>
            <person name="Turgeon B."/>
            <person name="Goodwin S."/>
            <person name="Spatafora J."/>
            <person name="Crous P."/>
            <person name="Grigoriev I."/>
        </authorList>
    </citation>
    <scope>NUCLEOTIDE SEQUENCE</scope>
    <source>
        <strain evidence="8">CBS 121410</strain>
    </source>
</reference>